<feature type="region of interest" description="Disordered" evidence="1">
    <location>
        <begin position="36"/>
        <end position="115"/>
    </location>
</feature>
<feature type="region of interest" description="Disordered" evidence="1">
    <location>
        <begin position="1"/>
        <end position="22"/>
    </location>
</feature>
<feature type="compositionally biased region" description="Basic and acidic residues" evidence="1">
    <location>
        <begin position="90"/>
        <end position="108"/>
    </location>
</feature>
<evidence type="ECO:0000313" key="3">
    <source>
        <dbReference type="Proteomes" id="UP001190700"/>
    </source>
</evidence>
<organism evidence="2 3">
    <name type="scientific">Cymbomonas tetramitiformis</name>
    <dbReference type="NCBI Taxonomy" id="36881"/>
    <lineage>
        <taxon>Eukaryota</taxon>
        <taxon>Viridiplantae</taxon>
        <taxon>Chlorophyta</taxon>
        <taxon>Pyramimonadophyceae</taxon>
        <taxon>Pyramimonadales</taxon>
        <taxon>Pyramimonadaceae</taxon>
        <taxon>Cymbomonas</taxon>
    </lineage>
</organism>
<keyword evidence="3" id="KW-1185">Reference proteome</keyword>
<sequence length="230" mass="26279">MRTNKCNGKTAKGEKCDSTNLVSDCGYYCSRHWRQSPEVKRKREEARAEEKIKEKIAKLQQSIQKGDEESGDTSERSHSTAKSNSTSQKQQKEAQTEQRHDAESKPESEPESVNKVLKRFQLAVNEARRDAREKVKSECAKQYVTMEDYNVVKDELLTLKAEMAAKQVFYDKLDAQLEKLGSLQAHADRVNLDYFTLRGSYELLKKAGLEKDKQIAQLDKEVADLTEKLG</sequence>
<feature type="compositionally biased region" description="Basic and acidic residues" evidence="1">
    <location>
        <begin position="65"/>
        <end position="78"/>
    </location>
</feature>
<feature type="compositionally biased region" description="Basic and acidic residues" evidence="1">
    <location>
        <begin position="36"/>
        <end position="57"/>
    </location>
</feature>
<name>A0AAE0C397_9CHLO</name>
<accession>A0AAE0C397</accession>
<evidence type="ECO:0000256" key="1">
    <source>
        <dbReference type="SAM" id="MobiDB-lite"/>
    </source>
</evidence>
<gene>
    <name evidence="2" type="ORF">CYMTET_43442</name>
</gene>
<dbReference type="EMBL" id="LGRX02029270">
    <property type="protein sequence ID" value="KAK3247049.1"/>
    <property type="molecule type" value="Genomic_DNA"/>
</dbReference>
<protein>
    <submittedName>
        <fullName evidence="2">Uncharacterized protein</fullName>
    </submittedName>
</protein>
<evidence type="ECO:0000313" key="2">
    <source>
        <dbReference type="EMBL" id="KAK3247049.1"/>
    </source>
</evidence>
<reference evidence="2 3" key="1">
    <citation type="journal article" date="2015" name="Genome Biol. Evol.">
        <title>Comparative Genomics of a Bacterivorous Green Alga Reveals Evolutionary Causalities and Consequences of Phago-Mixotrophic Mode of Nutrition.</title>
        <authorList>
            <person name="Burns J.A."/>
            <person name="Paasch A."/>
            <person name="Narechania A."/>
            <person name="Kim E."/>
        </authorList>
    </citation>
    <scope>NUCLEOTIDE SEQUENCE [LARGE SCALE GENOMIC DNA]</scope>
    <source>
        <strain evidence="2 3">PLY_AMNH</strain>
    </source>
</reference>
<comment type="caution">
    <text evidence="2">The sequence shown here is derived from an EMBL/GenBank/DDBJ whole genome shotgun (WGS) entry which is preliminary data.</text>
</comment>
<proteinExistence type="predicted"/>
<dbReference type="AlphaFoldDB" id="A0AAE0C397"/>
<dbReference type="Proteomes" id="UP001190700">
    <property type="component" value="Unassembled WGS sequence"/>
</dbReference>
<feature type="compositionally biased region" description="Polar residues" evidence="1">
    <location>
        <begin position="80"/>
        <end position="89"/>
    </location>
</feature>